<dbReference type="Proteomes" id="UP001295684">
    <property type="component" value="Unassembled WGS sequence"/>
</dbReference>
<feature type="region of interest" description="Disordered" evidence="1">
    <location>
        <begin position="169"/>
        <end position="197"/>
    </location>
</feature>
<comment type="caution">
    <text evidence="2">The sequence shown here is derived from an EMBL/GenBank/DDBJ whole genome shotgun (WGS) entry which is preliminary data.</text>
</comment>
<evidence type="ECO:0000313" key="3">
    <source>
        <dbReference type="Proteomes" id="UP001295684"/>
    </source>
</evidence>
<evidence type="ECO:0000313" key="2">
    <source>
        <dbReference type="EMBL" id="CAI2372674.1"/>
    </source>
</evidence>
<dbReference type="AlphaFoldDB" id="A0AAD1XHA5"/>
<keyword evidence="3" id="KW-1185">Reference proteome</keyword>
<proteinExistence type="predicted"/>
<name>A0AAD1XHA5_EUPCR</name>
<gene>
    <name evidence="2" type="ORF">ECRASSUSDP1_LOCUS14005</name>
</gene>
<reference evidence="2" key="1">
    <citation type="submission" date="2023-07" db="EMBL/GenBank/DDBJ databases">
        <authorList>
            <consortium name="AG Swart"/>
            <person name="Singh M."/>
            <person name="Singh A."/>
            <person name="Seah K."/>
            <person name="Emmerich C."/>
        </authorList>
    </citation>
    <scope>NUCLEOTIDE SEQUENCE</scope>
    <source>
        <strain evidence="2">DP1</strain>
    </source>
</reference>
<dbReference type="EMBL" id="CAMPGE010013970">
    <property type="protein sequence ID" value="CAI2372674.1"/>
    <property type="molecule type" value="Genomic_DNA"/>
</dbReference>
<accession>A0AAD1XHA5</accession>
<evidence type="ECO:0000256" key="1">
    <source>
        <dbReference type="SAM" id="MobiDB-lite"/>
    </source>
</evidence>
<organism evidence="2 3">
    <name type="scientific">Euplotes crassus</name>
    <dbReference type="NCBI Taxonomy" id="5936"/>
    <lineage>
        <taxon>Eukaryota</taxon>
        <taxon>Sar</taxon>
        <taxon>Alveolata</taxon>
        <taxon>Ciliophora</taxon>
        <taxon>Intramacronucleata</taxon>
        <taxon>Spirotrichea</taxon>
        <taxon>Hypotrichia</taxon>
        <taxon>Euplotida</taxon>
        <taxon>Euplotidae</taxon>
        <taxon>Moneuplotes</taxon>
    </lineage>
</organism>
<sequence length="310" mass="35781">MALQREIETAKNLFTKKLYHSRESKEEMLRILKKVINNIENGLTEDDVSFEKFLINIKEADRVLNNSALCTKALGSGGKLEAGESLVTRLNEQTSFMRKEIENFDQLKISSLRDIKNDEKIIKKHLKEICYNILAYHPETFKVPKRAHKFSILTSNQASALYEIEKPIKRPSSRPLPEETEPSFHRTSKSMSKAYDTKSKLNTTMPTVREYSEGDTLRRSMTISSQTKHKNTKRDKEILQLSQKIRINTLNFCGKQGEGTLLQNKIQKISKLMDYTNLKMCDGVLHLAQDRTNRIKQLKRCRKGSRSVAK</sequence>
<protein>
    <submittedName>
        <fullName evidence="2">Uncharacterized protein</fullName>
    </submittedName>
</protein>